<sequence length="137" mass="14860">MPKKKVKGSIIPPLDFIAPVSAGKIPFNNEFIQCTAKHPPVRTVVSNEQPPWIEPHFDSSKQRQPHPRATSAFACRTSSCKGGSVIGPLSFSSDGQALQKTQDDSPKVKRPCPLVPLVTPPPASHSGKVLVYETPQR</sequence>
<name>A0ABR4QG24_9CEST</name>
<feature type="compositionally biased region" description="Polar residues" evidence="1">
    <location>
        <begin position="90"/>
        <end position="100"/>
    </location>
</feature>
<reference evidence="2 3" key="1">
    <citation type="journal article" date="2022" name="Front. Cell. Infect. Microbiol.">
        <title>The Genomes of Two Strains of Taenia crassiceps the Animal Model for the Study of Human Cysticercosis.</title>
        <authorList>
            <person name="Bobes R.J."/>
            <person name="Estrada K."/>
            <person name="Rios-Valencia D.G."/>
            <person name="Calderon-Gallegos A."/>
            <person name="de la Torre P."/>
            <person name="Carrero J.C."/>
            <person name="Sanchez-Flores A."/>
            <person name="Laclette J.P."/>
        </authorList>
    </citation>
    <scope>NUCLEOTIDE SEQUENCE [LARGE SCALE GENOMIC DNA]</scope>
    <source>
        <strain evidence="2">WFUcys</strain>
    </source>
</reference>
<evidence type="ECO:0000313" key="2">
    <source>
        <dbReference type="EMBL" id="KAL5108497.1"/>
    </source>
</evidence>
<feature type="region of interest" description="Disordered" evidence="1">
    <location>
        <begin position="89"/>
        <end position="137"/>
    </location>
</feature>
<evidence type="ECO:0000256" key="1">
    <source>
        <dbReference type="SAM" id="MobiDB-lite"/>
    </source>
</evidence>
<comment type="caution">
    <text evidence="2">The sequence shown here is derived from an EMBL/GenBank/DDBJ whole genome shotgun (WGS) entry which is preliminary data.</text>
</comment>
<gene>
    <name evidence="2" type="ORF">TcWFU_001532</name>
</gene>
<dbReference type="EMBL" id="JAKROA010000003">
    <property type="protein sequence ID" value="KAL5108497.1"/>
    <property type="molecule type" value="Genomic_DNA"/>
</dbReference>
<organism evidence="2 3">
    <name type="scientific">Taenia crassiceps</name>
    <dbReference type="NCBI Taxonomy" id="6207"/>
    <lineage>
        <taxon>Eukaryota</taxon>
        <taxon>Metazoa</taxon>
        <taxon>Spiralia</taxon>
        <taxon>Lophotrochozoa</taxon>
        <taxon>Platyhelminthes</taxon>
        <taxon>Cestoda</taxon>
        <taxon>Eucestoda</taxon>
        <taxon>Cyclophyllidea</taxon>
        <taxon>Taeniidae</taxon>
        <taxon>Taenia</taxon>
    </lineage>
</organism>
<accession>A0ABR4QG24</accession>
<feature type="region of interest" description="Disordered" evidence="1">
    <location>
        <begin position="50"/>
        <end position="70"/>
    </location>
</feature>
<evidence type="ECO:0000313" key="3">
    <source>
        <dbReference type="Proteomes" id="UP001651158"/>
    </source>
</evidence>
<protein>
    <submittedName>
        <fullName evidence="2">Uncharacterized protein</fullName>
    </submittedName>
</protein>
<dbReference type="Proteomes" id="UP001651158">
    <property type="component" value="Unassembled WGS sequence"/>
</dbReference>
<keyword evidence="3" id="KW-1185">Reference proteome</keyword>
<proteinExistence type="predicted"/>